<proteinExistence type="predicted"/>
<dbReference type="KEGG" id="cli:Clim_1059"/>
<gene>
    <name evidence="2" type="ordered locus">Clim_1059</name>
</gene>
<evidence type="ECO:0000313" key="3">
    <source>
        <dbReference type="Proteomes" id="UP000008841"/>
    </source>
</evidence>
<dbReference type="Pfam" id="PF13557">
    <property type="entry name" value="Phenol_MetA_deg"/>
    <property type="match status" value="1"/>
</dbReference>
<keyword evidence="1" id="KW-0732">Signal</keyword>
<organism evidence="2 3">
    <name type="scientific">Chlorobium limicola (strain DSM 245 / NBRC 103803 / 6330)</name>
    <dbReference type="NCBI Taxonomy" id="290315"/>
    <lineage>
        <taxon>Bacteria</taxon>
        <taxon>Pseudomonadati</taxon>
        <taxon>Chlorobiota</taxon>
        <taxon>Chlorobiia</taxon>
        <taxon>Chlorobiales</taxon>
        <taxon>Chlorobiaceae</taxon>
        <taxon>Chlorobium/Pelodictyon group</taxon>
        <taxon>Chlorobium</taxon>
    </lineage>
</organism>
<dbReference type="SUPFAM" id="SSF56935">
    <property type="entry name" value="Porins"/>
    <property type="match status" value="1"/>
</dbReference>
<dbReference type="STRING" id="290315.Clim_1059"/>
<accession>B3EC53</accession>
<feature type="chain" id="PRO_5002786078" description="Transporter" evidence="1">
    <location>
        <begin position="21"/>
        <end position="263"/>
    </location>
</feature>
<evidence type="ECO:0008006" key="4">
    <source>
        <dbReference type="Google" id="ProtNLM"/>
    </source>
</evidence>
<dbReference type="Proteomes" id="UP000008841">
    <property type="component" value="Chromosome"/>
</dbReference>
<dbReference type="EMBL" id="CP001097">
    <property type="protein sequence ID" value="ACD90128.1"/>
    <property type="molecule type" value="Genomic_DNA"/>
</dbReference>
<evidence type="ECO:0000313" key="2">
    <source>
        <dbReference type="EMBL" id="ACD90128.1"/>
    </source>
</evidence>
<dbReference type="HOGENOM" id="CLU_066445_1_0_10"/>
<evidence type="ECO:0000256" key="1">
    <source>
        <dbReference type="SAM" id="SignalP"/>
    </source>
</evidence>
<dbReference type="eggNOG" id="COG1452">
    <property type="taxonomic scope" value="Bacteria"/>
</dbReference>
<reference evidence="2 3" key="1">
    <citation type="submission" date="2008-05" db="EMBL/GenBank/DDBJ databases">
        <title>Complete sequence of Chlorobium limicola DSM 245.</title>
        <authorList>
            <consortium name="US DOE Joint Genome Institute"/>
            <person name="Lucas S."/>
            <person name="Copeland A."/>
            <person name="Lapidus A."/>
            <person name="Glavina del Rio T."/>
            <person name="Dalin E."/>
            <person name="Tice H."/>
            <person name="Bruce D."/>
            <person name="Goodwin L."/>
            <person name="Pitluck S."/>
            <person name="Schmutz J."/>
            <person name="Larimer F."/>
            <person name="Land M."/>
            <person name="Hauser L."/>
            <person name="Kyrpides N."/>
            <person name="Ovchinnikova G."/>
            <person name="Zhao F."/>
            <person name="Li T."/>
            <person name="Liu Z."/>
            <person name="Overmann J."/>
            <person name="Bryant D.A."/>
            <person name="Richardson P."/>
        </authorList>
    </citation>
    <scope>NUCLEOTIDE SEQUENCE [LARGE SCALE GENOMIC DNA]</scope>
    <source>
        <strain evidence="3">DSM 245 / NBRC 103803 / 6330</strain>
    </source>
</reference>
<dbReference type="AlphaFoldDB" id="B3EC53"/>
<name>B3EC53_CHLL2</name>
<protein>
    <recommendedName>
        <fullName evidence="4">Transporter</fullName>
    </recommendedName>
</protein>
<dbReference type="OrthoDB" id="110323at2"/>
<dbReference type="InterPro" id="IPR025737">
    <property type="entry name" value="FApF"/>
</dbReference>
<feature type="signal peptide" evidence="1">
    <location>
        <begin position="1"/>
        <end position="20"/>
    </location>
</feature>
<sequence precursor="true">MLKKMIPALSLLLCASPLYAAHPLVSDDTGTQGQGNWQLELNSEFFSDRSREGGITQKESGGEVSAALSFGLSDCIDLVVNCPLAWYEVKEDGVVAADESGIGDLSVELKWRFFDDDQNGFSLALKPGLSLPTGDEHKGLGSGEISGGVLLIATKASGPLTLHANAGYTRNGYALQEDEEGLRKDIWSASLAGEYELSEKLRAVADIGMATNEEKGSAEHPAFLLGGLIYSASENLDLDCGFKAGLNDAETDSTFLFGMATRF</sequence>
<dbReference type="RefSeq" id="WP_012466005.1">
    <property type="nucleotide sequence ID" value="NC_010803.1"/>
</dbReference>